<evidence type="ECO:0000313" key="3">
    <source>
        <dbReference type="Proteomes" id="UP000807025"/>
    </source>
</evidence>
<dbReference type="SUPFAM" id="SSF51695">
    <property type="entry name" value="PLC-like phosphodiesterases"/>
    <property type="match status" value="1"/>
</dbReference>
<dbReference type="PANTHER" id="PTHR43805:SF1">
    <property type="entry name" value="GP-PDE DOMAIN-CONTAINING PROTEIN"/>
    <property type="match status" value="1"/>
</dbReference>
<evidence type="ECO:0000313" key="2">
    <source>
        <dbReference type="EMBL" id="KAF9498704.1"/>
    </source>
</evidence>
<gene>
    <name evidence="2" type="ORF">BDN71DRAFT_1503769</name>
</gene>
<dbReference type="Gene3D" id="3.20.20.190">
    <property type="entry name" value="Phosphatidylinositol (PI) phosphodiesterase"/>
    <property type="match status" value="1"/>
</dbReference>
<protein>
    <submittedName>
        <fullName evidence="2">PLC-like phosphodiesterase</fullName>
    </submittedName>
</protein>
<dbReference type="Proteomes" id="UP000807025">
    <property type="component" value="Unassembled WGS sequence"/>
</dbReference>
<sequence>MSTRLTGKGIWRIKASRATTLHRSFVRPLLHRSLVHHSRSLIPPGAMGSPTRVLPDCWGHRGASSRFPENTLASFEAAMRDGAEGIESADVHVSKDDVVIMFHDPDLSRTTDCKGFIKDREWYGQDGMEHVRTVKEPKQSIPTFAETVALLMQPENRHVKFNVDVKPQNDPDRLFSLMHTIISAHDGWETKLAPRILLGLWHPRFLPAAKSHLPYCRRSYIGCDTTVARKYFWTDCDAFSMHFDSLTSGDGEKKECKAAGKQLMVWTVNEPHYMMEAVRWEVDAILTDTTKTWLDMRQALNVDYDKIGAQYSRFFLWTTWKFYAPILYLRNHLIQLRLERIAGPFDVVTQGPITVN</sequence>
<dbReference type="PROSITE" id="PS51704">
    <property type="entry name" value="GP_PDE"/>
    <property type="match status" value="1"/>
</dbReference>
<comment type="caution">
    <text evidence="2">The sequence shown here is derived from an EMBL/GenBank/DDBJ whole genome shotgun (WGS) entry which is preliminary data.</text>
</comment>
<evidence type="ECO:0000259" key="1">
    <source>
        <dbReference type="PROSITE" id="PS51704"/>
    </source>
</evidence>
<dbReference type="OrthoDB" id="1058301at2759"/>
<dbReference type="InterPro" id="IPR030395">
    <property type="entry name" value="GP_PDE_dom"/>
</dbReference>
<name>A0A9P6A6K8_PLEER</name>
<dbReference type="InterPro" id="IPR017946">
    <property type="entry name" value="PLC-like_Pdiesterase_TIM-brl"/>
</dbReference>
<proteinExistence type="predicted"/>
<organism evidence="2 3">
    <name type="scientific">Pleurotus eryngii</name>
    <name type="common">Boletus of the steppes</name>
    <dbReference type="NCBI Taxonomy" id="5323"/>
    <lineage>
        <taxon>Eukaryota</taxon>
        <taxon>Fungi</taxon>
        <taxon>Dikarya</taxon>
        <taxon>Basidiomycota</taxon>
        <taxon>Agaricomycotina</taxon>
        <taxon>Agaricomycetes</taxon>
        <taxon>Agaricomycetidae</taxon>
        <taxon>Agaricales</taxon>
        <taxon>Pleurotineae</taxon>
        <taxon>Pleurotaceae</taxon>
        <taxon>Pleurotus</taxon>
    </lineage>
</organism>
<dbReference type="AlphaFoldDB" id="A0A9P6A6K8"/>
<keyword evidence="3" id="KW-1185">Reference proteome</keyword>
<dbReference type="Pfam" id="PF03009">
    <property type="entry name" value="GDPD"/>
    <property type="match status" value="1"/>
</dbReference>
<dbReference type="PANTHER" id="PTHR43805">
    <property type="entry name" value="GLYCEROPHOSPHORYL DIESTER PHOSPHODIESTERASE"/>
    <property type="match status" value="1"/>
</dbReference>
<dbReference type="GO" id="GO:0008081">
    <property type="term" value="F:phosphoric diester hydrolase activity"/>
    <property type="evidence" value="ECO:0007669"/>
    <property type="project" value="InterPro"/>
</dbReference>
<dbReference type="EMBL" id="MU154536">
    <property type="protein sequence ID" value="KAF9498704.1"/>
    <property type="molecule type" value="Genomic_DNA"/>
</dbReference>
<feature type="domain" description="GP-PDE" evidence="1">
    <location>
        <begin position="55"/>
        <end position="297"/>
    </location>
</feature>
<accession>A0A9P6A6K8</accession>
<dbReference type="GO" id="GO:0006629">
    <property type="term" value="P:lipid metabolic process"/>
    <property type="evidence" value="ECO:0007669"/>
    <property type="project" value="InterPro"/>
</dbReference>
<reference evidence="2" key="1">
    <citation type="submission" date="2020-11" db="EMBL/GenBank/DDBJ databases">
        <authorList>
            <consortium name="DOE Joint Genome Institute"/>
            <person name="Ahrendt S."/>
            <person name="Riley R."/>
            <person name="Andreopoulos W."/>
            <person name="Labutti K."/>
            <person name="Pangilinan J."/>
            <person name="Ruiz-Duenas F.J."/>
            <person name="Barrasa J.M."/>
            <person name="Sanchez-Garcia M."/>
            <person name="Camarero S."/>
            <person name="Miyauchi S."/>
            <person name="Serrano A."/>
            <person name="Linde D."/>
            <person name="Babiker R."/>
            <person name="Drula E."/>
            <person name="Ayuso-Fernandez I."/>
            <person name="Pacheco R."/>
            <person name="Padilla G."/>
            <person name="Ferreira P."/>
            <person name="Barriuso J."/>
            <person name="Kellner H."/>
            <person name="Castanera R."/>
            <person name="Alfaro M."/>
            <person name="Ramirez L."/>
            <person name="Pisabarro A.G."/>
            <person name="Kuo A."/>
            <person name="Tritt A."/>
            <person name="Lipzen A."/>
            <person name="He G."/>
            <person name="Yan M."/>
            <person name="Ng V."/>
            <person name="Cullen D."/>
            <person name="Martin F."/>
            <person name="Rosso M.-N."/>
            <person name="Henrissat B."/>
            <person name="Hibbett D."/>
            <person name="Martinez A.T."/>
            <person name="Grigoriev I.V."/>
        </authorList>
    </citation>
    <scope>NUCLEOTIDE SEQUENCE</scope>
    <source>
        <strain evidence="2">ATCC 90797</strain>
    </source>
</reference>